<keyword evidence="4" id="KW-1185">Reference proteome</keyword>
<evidence type="ECO:0000313" key="3">
    <source>
        <dbReference type="EMBL" id="GHC63757.1"/>
    </source>
</evidence>
<sequence>MKIPLKIPTLIFSLGALFAPSALQADLIALYRFDEASGSSAEDFVAGRDGSWIPGTLGTPDWNPGGGQIGGAARFPGVGSHQNYFTLPGFPELNGAPEGMTISVWFKPDGSTGYRGLIMTRGVNGGDNYGIGHENSHLDGRVDSQSLDTLEGTMAGTGEWFHVAWVWDNVAGTQRFYINGSPSGSAVPVDLQTITSNVDWRVGDDACCNGRNLDGMVDDLSVWEEPLTSAEVSTLYLNGLSGFSANEVVPPPVTEPLNVGLVINEVHYDPDPKTDFVEFIEILNTGPGALDLSGYRFTEGVDFIFPQGTVLDEAEYLILAEDADFIAGAYSNLPQVFQYQGSLSNDGETLVLRDATTAVVDEVDYKAEFPWPIAANGEGMSMQLINGTLDNDLGGSWRAGLPSPGIQNPKFASNAPPQMRQVEHFPAQPTSSESTTISVKVSDPDGVASMTLFYQINAPGQYIPAFNPLSISTVNSAPSTPLPANPAFEDPANWVSLTMNPDPMNPDYYQATIPAQPHRTLVRYRIEAEDELENSVRVPYEDDPSLNFAYFSYDGVPDYTAGLNSVHPGGPGHTYPSAMLTSLPVYHLITDGDDFAECWAYDSSDRVSTDSNSRSKFNWEGAFVYGDKVYDHVEYRLRQRNDRYAGGNGRRSMRFRFQRGNYFQALDPTGEPYPEKWRSMNTSKMSRFTEGANHGMRELVSSRLWNLAGVVAPDFQHVHFRVIDDVQEQANQYQGDFYGLSMIFEDVDARFVDSRNLAKGNIYKLKDGESSPLELQKYQARDAVTNGSDFLNIRENLGPPTQSDQWLRDHVDWDSWYLYAALGEGFRHYDFAPNIWKNRIWYFKPDPGNPLGKMSIIPHDTDATWKRGTNDSQWNDPSYASGTGYRGRVVGIDLPKEAIQEITGLNGSDGENHPERPAFMLEYRNTIREVRDLLWQPETVNGVIDQVAAHIAEFSLADRDRWDQGPAATGNEDIGPLESQVATMKNLAFVEDLYMGNSLAGGRAQWLTNLAEDSQIPVTPQITYVGPSEHPTGELAFESSDFSDPDGDETFGAIEWRVAEVAPPAEAEVAIIPFGSTWKYLDNGSNQGTAWQEVSFDDSSWASGVAPLGYGDGDEATVVSYGPDASNKYPTTYFRKTFTLNDVASLGSLVMTVYRDDGVVVHLNGSQVYTSNMPTSGVNYLTFATGNAANDGNTPLVATLPNFLFNEGLNTLAVEIHQRTGNSSDIGFELSLVDAPPVSQDPLHEWNATWESGALATFQPEIAVPAIATREGRLYRARVRHQDQSGRWSHWSAPYEFEAGAADASLWQGSLVISELMYHPASPTAAEILNGFDDDDLFEYIEIQNVGNQTLDLNDVRLTKGVDFNFFNSAITSLDPGQYVLVVNDLAAFEMRYGTGLPVAGEFEDGKLDNGGENVKLTFGAGIAIQEFEYDDASPWPLEPDGNGPSLVLLDPISLPDHGLPGNWVASSAPGGSPGGPELLQFVGNPEEDLDGDGLNALLEYGFGSSDAVRNAAPFQLVSSAEGVLELEFELNLLAGDLTWELQVSDELLDWDAVDSAYVMTGNENNGDGTATIRFAVPESESELRRFYRLRFDLLP</sequence>
<dbReference type="EMBL" id="BMXI01000017">
    <property type="protein sequence ID" value="GHC63757.1"/>
    <property type="molecule type" value="Genomic_DNA"/>
</dbReference>
<dbReference type="InterPro" id="IPR013783">
    <property type="entry name" value="Ig-like_fold"/>
</dbReference>
<protein>
    <recommendedName>
        <fullName evidence="2">LTD domain-containing protein</fullName>
    </recommendedName>
</protein>
<dbReference type="RefSeq" id="WP_189572762.1">
    <property type="nucleotide sequence ID" value="NZ_BMXI01000017.1"/>
</dbReference>
<dbReference type="Gene3D" id="2.60.40.10">
    <property type="entry name" value="Immunoglobulins"/>
    <property type="match status" value="1"/>
</dbReference>
<dbReference type="Pfam" id="PF08757">
    <property type="entry name" value="CotH"/>
    <property type="match status" value="1"/>
</dbReference>
<dbReference type="InterPro" id="IPR001322">
    <property type="entry name" value="Lamin_tail_dom"/>
</dbReference>
<feature type="domain" description="LTD" evidence="2">
    <location>
        <begin position="1298"/>
        <end position="1472"/>
    </location>
</feature>
<reference evidence="3" key="2">
    <citation type="submission" date="2020-09" db="EMBL/GenBank/DDBJ databases">
        <authorList>
            <person name="Sun Q."/>
            <person name="Kim S."/>
        </authorList>
    </citation>
    <scope>NUCLEOTIDE SEQUENCE</scope>
    <source>
        <strain evidence="3">KCTC 12988</strain>
    </source>
</reference>
<reference evidence="3" key="1">
    <citation type="journal article" date="2014" name="Int. J. Syst. Evol. Microbiol.">
        <title>Complete genome sequence of Corynebacterium casei LMG S-19264T (=DSM 44701T), isolated from a smear-ripened cheese.</title>
        <authorList>
            <consortium name="US DOE Joint Genome Institute (JGI-PGF)"/>
            <person name="Walter F."/>
            <person name="Albersmeier A."/>
            <person name="Kalinowski J."/>
            <person name="Ruckert C."/>
        </authorList>
    </citation>
    <scope>NUCLEOTIDE SEQUENCE</scope>
    <source>
        <strain evidence="3">KCTC 12988</strain>
    </source>
</reference>
<name>A0A918WQ79_9BACT</name>
<dbReference type="SUPFAM" id="SSF74853">
    <property type="entry name" value="Lamin A/C globular tail domain"/>
    <property type="match status" value="1"/>
</dbReference>
<keyword evidence="1" id="KW-0732">Signal</keyword>
<dbReference type="InterPro" id="IPR036415">
    <property type="entry name" value="Lamin_tail_dom_sf"/>
</dbReference>
<feature type="domain" description="LTD" evidence="2">
    <location>
        <begin position="249"/>
        <end position="367"/>
    </location>
</feature>
<dbReference type="Pfam" id="PF00932">
    <property type="entry name" value="LTD"/>
    <property type="match status" value="2"/>
</dbReference>
<dbReference type="InterPro" id="IPR014867">
    <property type="entry name" value="Spore_coat_CotH_CotH2/3/7"/>
</dbReference>
<comment type="caution">
    <text evidence="3">The sequence shown here is derived from an EMBL/GenBank/DDBJ whole genome shotgun (WGS) entry which is preliminary data.</text>
</comment>
<dbReference type="Gene3D" id="2.60.120.260">
    <property type="entry name" value="Galactose-binding domain-like"/>
    <property type="match status" value="1"/>
</dbReference>
<gene>
    <name evidence="3" type="ORF">GCM10007100_34140</name>
</gene>
<dbReference type="PROSITE" id="PS51841">
    <property type="entry name" value="LTD"/>
    <property type="match status" value="2"/>
</dbReference>
<evidence type="ECO:0000259" key="2">
    <source>
        <dbReference type="PROSITE" id="PS51841"/>
    </source>
</evidence>
<feature type="chain" id="PRO_5038101679" description="LTD domain-containing protein" evidence="1">
    <location>
        <begin position="25"/>
        <end position="1596"/>
    </location>
</feature>
<dbReference type="Proteomes" id="UP000644507">
    <property type="component" value="Unassembled WGS sequence"/>
</dbReference>
<organism evidence="3 4">
    <name type="scientific">Roseibacillus persicicus</name>
    <dbReference type="NCBI Taxonomy" id="454148"/>
    <lineage>
        <taxon>Bacteria</taxon>
        <taxon>Pseudomonadati</taxon>
        <taxon>Verrucomicrobiota</taxon>
        <taxon>Verrucomicrobiia</taxon>
        <taxon>Verrucomicrobiales</taxon>
        <taxon>Verrucomicrobiaceae</taxon>
        <taxon>Roseibacillus</taxon>
    </lineage>
</organism>
<evidence type="ECO:0000256" key="1">
    <source>
        <dbReference type="SAM" id="SignalP"/>
    </source>
</evidence>
<dbReference type="InterPro" id="IPR013320">
    <property type="entry name" value="ConA-like_dom_sf"/>
</dbReference>
<evidence type="ECO:0000313" key="4">
    <source>
        <dbReference type="Proteomes" id="UP000644507"/>
    </source>
</evidence>
<dbReference type="Gene3D" id="2.60.120.200">
    <property type="match status" value="1"/>
</dbReference>
<dbReference type="SUPFAM" id="SSF49899">
    <property type="entry name" value="Concanavalin A-like lectins/glucanases"/>
    <property type="match status" value="1"/>
</dbReference>
<accession>A0A918WQ79</accession>
<feature type="signal peptide" evidence="1">
    <location>
        <begin position="1"/>
        <end position="24"/>
    </location>
</feature>
<proteinExistence type="predicted"/>
<dbReference type="Pfam" id="PF13385">
    <property type="entry name" value="Laminin_G_3"/>
    <property type="match status" value="1"/>
</dbReference>